<feature type="domain" description="Aminoglycoside phosphotransferase" evidence="1">
    <location>
        <begin position="83"/>
        <end position="323"/>
    </location>
</feature>
<dbReference type="InterPro" id="IPR011009">
    <property type="entry name" value="Kinase-like_dom_sf"/>
</dbReference>
<dbReference type="EMBL" id="BLLK01000045">
    <property type="protein sequence ID" value="GFH52425.1"/>
    <property type="molecule type" value="Genomic_DNA"/>
</dbReference>
<evidence type="ECO:0000313" key="3">
    <source>
        <dbReference type="Proteomes" id="UP001054902"/>
    </source>
</evidence>
<evidence type="ECO:0000313" key="2">
    <source>
        <dbReference type="EMBL" id="GFH52425.1"/>
    </source>
</evidence>
<name>A0AAD3CWU0_9STRA</name>
<proteinExistence type="predicted"/>
<dbReference type="Gene3D" id="3.90.1200.10">
    <property type="match status" value="1"/>
</dbReference>
<evidence type="ECO:0000259" key="1">
    <source>
        <dbReference type="Pfam" id="PF01636"/>
    </source>
</evidence>
<gene>
    <name evidence="2" type="ORF">CTEN210_08901</name>
</gene>
<accession>A0AAD3CWU0</accession>
<reference evidence="2 3" key="1">
    <citation type="journal article" date="2021" name="Sci. Rep.">
        <title>The genome of the diatom Chaetoceros tenuissimus carries an ancient integrated fragment of an extant virus.</title>
        <authorList>
            <person name="Hongo Y."/>
            <person name="Kimura K."/>
            <person name="Takaki Y."/>
            <person name="Yoshida Y."/>
            <person name="Baba S."/>
            <person name="Kobayashi G."/>
            <person name="Nagasaki K."/>
            <person name="Hano T."/>
            <person name="Tomaru Y."/>
        </authorList>
    </citation>
    <scope>NUCLEOTIDE SEQUENCE [LARGE SCALE GENOMIC DNA]</scope>
    <source>
        <strain evidence="2 3">NIES-3715</strain>
    </source>
</reference>
<dbReference type="Pfam" id="PF01636">
    <property type="entry name" value="APH"/>
    <property type="match status" value="1"/>
</dbReference>
<dbReference type="PANTHER" id="PTHR47829">
    <property type="entry name" value="HYDROLASE, PUTATIVE (AFU_ORTHOLOGUE AFUA_1G12880)-RELATED"/>
    <property type="match status" value="1"/>
</dbReference>
<dbReference type="InterPro" id="IPR002575">
    <property type="entry name" value="Aminoglycoside_PTrfase"/>
</dbReference>
<dbReference type="Proteomes" id="UP001054902">
    <property type="component" value="Unassembled WGS sequence"/>
</dbReference>
<keyword evidence="3" id="KW-1185">Reference proteome</keyword>
<sequence>MNLVGKASQRLHGVLIKLFSSMFNLHACLSFSLLTALTMSSGQSTTEVRQSLDLKSLSKWLSQQEAITSLLSKQTLSENDLQLRQFGFGQSNPTYLLTILSYKFVLRKKPNKVAHKSAHALHREYRVLQAIQTYNQDLQKADKHNLQIPVPKTFAYCTDEKVIGAEFYLMEFVKGRIFVDPSLPNMDSVDRLLAYRDAIRVLANIHSMPLEPYKLHTFGKKGQFVQRQLKRLTAISKLQAKDVGPIDVDNEEGSIQNIVGLLSKASEYCPDRSSLIHGDFKIDNLIYHPTEPRVIGVLDWELSTIGDCYCDVANLSMMYFMPGLEENIGIAGLGRNRSLEGSGIPTRKELLKLYANMNTYTKGLEILGEQEIRDWSGFYLAFLFFKNCVIVHGVKQRAKLGVASSSMAKKVAGLLPTMVQMTSDILRSEPPPEKQSVVNVKSKL</sequence>
<dbReference type="InterPro" id="IPR041726">
    <property type="entry name" value="ACAD10_11_N"/>
</dbReference>
<dbReference type="PANTHER" id="PTHR47829:SF1">
    <property type="entry name" value="HAD FAMILY PHOSPHATASE"/>
    <property type="match status" value="1"/>
</dbReference>
<organism evidence="2 3">
    <name type="scientific">Chaetoceros tenuissimus</name>
    <dbReference type="NCBI Taxonomy" id="426638"/>
    <lineage>
        <taxon>Eukaryota</taxon>
        <taxon>Sar</taxon>
        <taxon>Stramenopiles</taxon>
        <taxon>Ochrophyta</taxon>
        <taxon>Bacillariophyta</taxon>
        <taxon>Coscinodiscophyceae</taxon>
        <taxon>Chaetocerotophycidae</taxon>
        <taxon>Chaetocerotales</taxon>
        <taxon>Chaetocerotaceae</taxon>
        <taxon>Chaetoceros</taxon>
    </lineage>
</organism>
<dbReference type="InterPro" id="IPR052898">
    <property type="entry name" value="ACAD10-like"/>
</dbReference>
<dbReference type="Gene3D" id="3.30.200.20">
    <property type="entry name" value="Phosphorylase Kinase, domain 1"/>
    <property type="match status" value="1"/>
</dbReference>
<dbReference type="SUPFAM" id="SSF56112">
    <property type="entry name" value="Protein kinase-like (PK-like)"/>
    <property type="match status" value="1"/>
</dbReference>
<comment type="caution">
    <text evidence="2">The sequence shown here is derived from an EMBL/GenBank/DDBJ whole genome shotgun (WGS) entry which is preliminary data.</text>
</comment>
<dbReference type="CDD" id="cd05154">
    <property type="entry name" value="ACAD10_11_N-like"/>
    <property type="match status" value="1"/>
</dbReference>
<dbReference type="AlphaFoldDB" id="A0AAD3CWU0"/>
<protein>
    <recommendedName>
        <fullName evidence="1">Aminoglycoside phosphotransferase domain-containing protein</fullName>
    </recommendedName>
</protein>